<name>A0A6J2JRX7_BOMMA</name>
<feature type="region of interest" description="Disordered" evidence="2">
    <location>
        <begin position="97"/>
        <end position="120"/>
    </location>
</feature>
<dbReference type="KEGG" id="bman:114244824"/>
<evidence type="ECO:0000256" key="2">
    <source>
        <dbReference type="SAM" id="MobiDB-lite"/>
    </source>
</evidence>
<keyword evidence="1" id="KW-0175">Coiled coil</keyword>
<dbReference type="InterPro" id="IPR051627">
    <property type="entry name" value="SLIT-ROBO_RhoGAP"/>
</dbReference>
<sequence length="170" mass="19385">MREGRGGRIPRGGCATSVERRRSAMFHCIVQPRHDWGPPDFANAFPDIKSQLVEHTRVLEARAEATAGVAGELHEYCRRRADLEHEYARALDKLARAAHQRHEGQKHNKHENKNQKWPRDESIKNKLNSSNEQLIASYKDNVVRGSRTARNTASPHALLHALYTVLQNKL</sequence>
<dbReference type="GeneID" id="114244824"/>
<protein>
    <submittedName>
        <fullName evidence="4">Uncharacterized protein LOC114244824</fullName>
    </submittedName>
</protein>
<dbReference type="Proteomes" id="UP000504629">
    <property type="component" value="Unplaced"/>
</dbReference>
<evidence type="ECO:0000313" key="3">
    <source>
        <dbReference type="Proteomes" id="UP000504629"/>
    </source>
</evidence>
<dbReference type="InterPro" id="IPR027267">
    <property type="entry name" value="AH/BAR_dom_sf"/>
</dbReference>
<proteinExistence type="predicted"/>
<organism evidence="3 4">
    <name type="scientific">Bombyx mandarina</name>
    <name type="common">Wild silk moth</name>
    <name type="synonym">Wild silkworm</name>
    <dbReference type="NCBI Taxonomy" id="7092"/>
    <lineage>
        <taxon>Eukaryota</taxon>
        <taxon>Metazoa</taxon>
        <taxon>Ecdysozoa</taxon>
        <taxon>Arthropoda</taxon>
        <taxon>Hexapoda</taxon>
        <taxon>Insecta</taxon>
        <taxon>Pterygota</taxon>
        <taxon>Neoptera</taxon>
        <taxon>Endopterygota</taxon>
        <taxon>Lepidoptera</taxon>
        <taxon>Glossata</taxon>
        <taxon>Ditrysia</taxon>
        <taxon>Bombycoidea</taxon>
        <taxon>Bombycidae</taxon>
        <taxon>Bombycinae</taxon>
        <taxon>Bombyx</taxon>
    </lineage>
</organism>
<evidence type="ECO:0000256" key="1">
    <source>
        <dbReference type="ARBA" id="ARBA00023054"/>
    </source>
</evidence>
<evidence type="ECO:0000313" key="4">
    <source>
        <dbReference type="RefSeq" id="XP_028032541.1"/>
    </source>
</evidence>
<accession>A0A6J2JRX7</accession>
<dbReference type="SUPFAM" id="SSF103657">
    <property type="entry name" value="BAR/IMD domain-like"/>
    <property type="match status" value="1"/>
</dbReference>
<keyword evidence="3" id="KW-1185">Reference proteome</keyword>
<gene>
    <name evidence="4" type="primary">LOC114244824</name>
</gene>
<dbReference type="AlphaFoldDB" id="A0A6J2JRX7"/>
<dbReference type="OrthoDB" id="5981864at2759"/>
<dbReference type="RefSeq" id="XP_028032541.1">
    <property type="nucleotide sequence ID" value="XM_028176740.1"/>
</dbReference>
<dbReference type="PANTHER" id="PTHR14166">
    <property type="entry name" value="SLIT-ROBO RHO GTPASE ACTIVATING PROTEIN"/>
    <property type="match status" value="1"/>
</dbReference>
<dbReference type="Gene3D" id="1.20.1270.60">
    <property type="entry name" value="Arfaptin homology (AH) domain/BAR domain"/>
    <property type="match status" value="1"/>
</dbReference>
<reference evidence="4" key="1">
    <citation type="submission" date="2025-08" db="UniProtKB">
        <authorList>
            <consortium name="RefSeq"/>
        </authorList>
    </citation>
    <scope>IDENTIFICATION</scope>
    <source>
        <tissue evidence="4">Silk gland</tissue>
    </source>
</reference>